<evidence type="ECO:0000259" key="6">
    <source>
        <dbReference type="Pfam" id="PF16575"/>
    </source>
</evidence>
<dbReference type="PANTHER" id="PTHR12755">
    <property type="entry name" value="CLEAVAGE/POLYADENYLATION FACTOR IA SUBUNIT CLP1P"/>
    <property type="match status" value="1"/>
</dbReference>
<evidence type="ECO:0000313" key="7">
    <source>
        <dbReference type="EMBL" id="KIJ35790.1"/>
    </source>
</evidence>
<proteinExistence type="predicted"/>
<dbReference type="InterPro" id="IPR038238">
    <property type="entry name" value="Clp1_C_sf"/>
</dbReference>
<sequence>PSALTSYALLPLVYWFGHTEPRRNPKLMLRLIRTLAKNVNARLADDPLGSISGIIIDTPASFTNAATKTGSIERYAFIKTCVELFKINCIIVIGHEKLNVEMRREFGNSLPVVKVPKSGGVVDLDFAYRSRAQMLQLRSYLYGQSIPLPPGVTNATLGGETMQDFTLSPHSLVIEFSALKIYRIGEETMAPSSALPIGASRAVSEMQPVLVDPAQSGSGLLNAVLALLPASDFPLDDDAVVDSDVVGFIMVASIDIHNKQMTILSPGPGTFQGRTAIIGSLEWQEQ</sequence>
<dbReference type="InterPro" id="IPR027417">
    <property type="entry name" value="P-loop_NTPase"/>
</dbReference>
<feature type="domain" description="Clp1 P-loop" evidence="6">
    <location>
        <begin position="11"/>
        <end position="143"/>
    </location>
</feature>
<evidence type="ECO:0000259" key="5">
    <source>
        <dbReference type="Pfam" id="PF06807"/>
    </source>
</evidence>
<dbReference type="InterPro" id="IPR010655">
    <property type="entry name" value="Clp1_C"/>
</dbReference>
<dbReference type="PANTHER" id="PTHR12755:SF6">
    <property type="entry name" value="POLYRIBONUCLEOTIDE 5'-HYDROXYL-KINASE CLP1"/>
    <property type="match status" value="1"/>
</dbReference>
<evidence type="ECO:0000313" key="8">
    <source>
        <dbReference type="Proteomes" id="UP000054279"/>
    </source>
</evidence>
<organism evidence="7 8">
    <name type="scientific">Sphaerobolus stellatus (strain SS14)</name>
    <dbReference type="NCBI Taxonomy" id="990650"/>
    <lineage>
        <taxon>Eukaryota</taxon>
        <taxon>Fungi</taxon>
        <taxon>Dikarya</taxon>
        <taxon>Basidiomycota</taxon>
        <taxon>Agaricomycotina</taxon>
        <taxon>Agaricomycetes</taxon>
        <taxon>Phallomycetidae</taxon>
        <taxon>Geastrales</taxon>
        <taxon>Sphaerobolaceae</taxon>
        <taxon>Sphaerobolus</taxon>
    </lineage>
</organism>
<dbReference type="GO" id="GO:0006388">
    <property type="term" value="P:tRNA splicing, via endonucleolytic cleavage and ligation"/>
    <property type="evidence" value="ECO:0007669"/>
    <property type="project" value="TreeGrafter"/>
</dbReference>
<evidence type="ECO:0000256" key="3">
    <source>
        <dbReference type="ARBA" id="ARBA00022741"/>
    </source>
</evidence>
<dbReference type="InterPro" id="IPR045116">
    <property type="entry name" value="Clp1/Grc3"/>
</dbReference>
<reference evidence="7 8" key="1">
    <citation type="submission" date="2014-06" db="EMBL/GenBank/DDBJ databases">
        <title>Evolutionary Origins and Diversification of the Mycorrhizal Mutualists.</title>
        <authorList>
            <consortium name="DOE Joint Genome Institute"/>
            <consortium name="Mycorrhizal Genomics Consortium"/>
            <person name="Kohler A."/>
            <person name="Kuo A."/>
            <person name="Nagy L.G."/>
            <person name="Floudas D."/>
            <person name="Copeland A."/>
            <person name="Barry K.W."/>
            <person name="Cichocki N."/>
            <person name="Veneault-Fourrey C."/>
            <person name="LaButti K."/>
            <person name="Lindquist E.A."/>
            <person name="Lipzen A."/>
            <person name="Lundell T."/>
            <person name="Morin E."/>
            <person name="Murat C."/>
            <person name="Riley R."/>
            <person name="Ohm R."/>
            <person name="Sun H."/>
            <person name="Tunlid A."/>
            <person name="Henrissat B."/>
            <person name="Grigoriev I.V."/>
            <person name="Hibbett D.S."/>
            <person name="Martin F."/>
        </authorList>
    </citation>
    <scope>NUCLEOTIDE SEQUENCE [LARGE SCALE GENOMIC DNA]</scope>
    <source>
        <strain evidence="7 8">SS14</strain>
    </source>
</reference>
<protein>
    <recommendedName>
        <fullName evidence="2">Polynucleotide 5'-hydroxyl-kinase GRC3</fullName>
    </recommendedName>
    <alternativeName>
        <fullName evidence="1">Polynucleotide 5'-hydroxyl-kinase grc3</fullName>
    </alternativeName>
</protein>
<dbReference type="GO" id="GO:0051731">
    <property type="term" value="F:polynucleotide 5'-hydroxyl-kinase activity"/>
    <property type="evidence" value="ECO:0007669"/>
    <property type="project" value="InterPro"/>
</dbReference>
<dbReference type="Pfam" id="PF16575">
    <property type="entry name" value="CLP1_P"/>
    <property type="match status" value="1"/>
</dbReference>
<evidence type="ECO:0000256" key="1">
    <source>
        <dbReference type="ARBA" id="ARBA00018706"/>
    </source>
</evidence>
<gene>
    <name evidence="7" type="ORF">M422DRAFT_180364</name>
</gene>
<dbReference type="Proteomes" id="UP000054279">
    <property type="component" value="Unassembled WGS sequence"/>
</dbReference>
<dbReference type="AlphaFoldDB" id="A0A0C9VDX9"/>
<feature type="non-terminal residue" evidence="7">
    <location>
        <position position="286"/>
    </location>
</feature>
<name>A0A0C9VDX9_SPHS4</name>
<accession>A0A0C9VDX9</accession>
<dbReference type="Gene3D" id="2.40.30.330">
    <property type="entry name" value="Pre-mRNA cleavage complex subunit Clp1, C-terminal domain"/>
    <property type="match status" value="1"/>
</dbReference>
<dbReference type="GO" id="GO:0031124">
    <property type="term" value="P:mRNA 3'-end processing"/>
    <property type="evidence" value="ECO:0007669"/>
    <property type="project" value="InterPro"/>
</dbReference>
<dbReference type="GO" id="GO:0005524">
    <property type="term" value="F:ATP binding"/>
    <property type="evidence" value="ECO:0007669"/>
    <property type="project" value="UniProtKB-KW"/>
</dbReference>
<evidence type="ECO:0000256" key="4">
    <source>
        <dbReference type="ARBA" id="ARBA00022840"/>
    </source>
</evidence>
<dbReference type="Gene3D" id="3.40.50.300">
    <property type="entry name" value="P-loop containing nucleotide triphosphate hydrolases"/>
    <property type="match status" value="1"/>
</dbReference>
<feature type="domain" description="Clp1 C-terminal" evidence="5">
    <location>
        <begin position="167"/>
        <end position="285"/>
    </location>
</feature>
<dbReference type="Pfam" id="PF06807">
    <property type="entry name" value="Clp1"/>
    <property type="match status" value="1"/>
</dbReference>
<dbReference type="InterPro" id="IPR032319">
    <property type="entry name" value="CLP1_P"/>
</dbReference>
<keyword evidence="4" id="KW-0067">ATP-binding</keyword>
<dbReference type="OrthoDB" id="258143at2759"/>
<keyword evidence="8" id="KW-1185">Reference proteome</keyword>
<dbReference type="GO" id="GO:0005634">
    <property type="term" value="C:nucleus"/>
    <property type="evidence" value="ECO:0007669"/>
    <property type="project" value="TreeGrafter"/>
</dbReference>
<keyword evidence="3" id="KW-0547">Nucleotide-binding</keyword>
<evidence type="ECO:0000256" key="2">
    <source>
        <dbReference type="ARBA" id="ARBA00019824"/>
    </source>
</evidence>
<dbReference type="HOGENOM" id="CLU_018195_2_0_1"/>
<dbReference type="EMBL" id="KN837185">
    <property type="protein sequence ID" value="KIJ35790.1"/>
    <property type="molecule type" value="Genomic_DNA"/>
</dbReference>